<name>B0DG80_LACBS</name>
<gene>
    <name evidence="2" type="ORF">LACBIDRAFT_294668</name>
</gene>
<dbReference type="GeneID" id="6078503"/>
<organism evidence="3">
    <name type="scientific">Laccaria bicolor (strain S238N-H82 / ATCC MYA-4686)</name>
    <name type="common">Bicoloured deceiver</name>
    <name type="synonym">Laccaria laccata var. bicolor</name>
    <dbReference type="NCBI Taxonomy" id="486041"/>
    <lineage>
        <taxon>Eukaryota</taxon>
        <taxon>Fungi</taxon>
        <taxon>Dikarya</taxon>
        <taxon>Basidiomycota</taxon>
        <taxon>Agaricomycotina</taxon>
        <taxon>Agaricomycetes</taxon>
        <taxon>Agaricomycetidae</taxon>
        <taxon>Agaricales</taxon>
        <taxon>Agaricineae</taxon>
        <taxon>Hydnangiaceae</taxon>
        <taxon>Laccaria</taxon>
    </lineage>
</organism>
<feature type="transmembrane region" description="Helical" evidence="1">
    <location>
        <begin position="236"/>
        <end position="260"/>
    </location>
</feature>
<keyword evidence="3" id="KW-1185">Reference proteome</keyword>
<dbReference type="STRING" id="486041.B0DG80"/>
<dbReference type="EMBL" id="DS547108">
    <property type="protein sequence ID" value="EDR06466.1"/>
    <property type="molecule type" value="Genomic_DNA"/>
</dbReference>
<keyword evidence="1" id="KW-0812">Transmembrane</keyword>
<protein>
    <submittedName>
        <fullName evidence="2">Predicted protein</fullName>
    </submittedName>
</protein>
<dbReference type="RefSeq" id="XP_001882838.1">
    <property type="nucleotide sequence ID" value="XM_001882803.1"/>
</dbReference>
<dbReference type="OrthoDB" id="3245657at2759"/>
<evidence type="ECO:0000313" key="3">
    <source>
        <dbReference type="Proteomes" id="UP000001194"/>
    </source>
</evidence>
<keyword evidence="1" id="KW-0472">Membrane</keyword>
<dbReference type="Proteomes" id="UP000001194">
    <property type="component" value="Unassembled WGS sequence"/>
</dbReference>
<sequence>MKLMRLGAALGYALIGIYLWPSKVAAVIVNATIDDQLGDSVTHRLVNYYPSQNAWNKQSCGACSILPDTSQVFDGTYTAATYLVGDPTMEINMQFNGRYQSLCLFRYPDRRSTGTAIYVFFILGHLNTSPVTLNSANFTLDSNQPVLFESNANYIQYDVLAFSQSNLSNTLHTLFISTSGPGTYGPIYVNFDYAIYTYDNGLSTTTSSLSSLSTVTTMSQAPSTTATGAPARRTPVGAIAGGIAGGITLLALVISLLFCWRRRGGYDFKGNGDPEYRISQFMATITAAGGESPLNTDNQANMHNNHRMPSLAEKALPSTLNSSAIGASSSNTRTTSPLLPSFLNDLGTQEEVRRARQEDLEQIRVLREQQQSVWAMGLSDDHPPGYTPRMQILREASS</sequence>
<dbReference type="KEGG" id="lbc:LACBIDRAFT_294668"/>
<keyword evidence="1" id="KW-1133">Transmembrane helix</keyword>
<proteinExistence type="predicted"/>
<evidence type="ECO:0000313" key="2">
    <source>
        <dbReference type="EMBL" id="EDR06466.1"/>
    </source>
</evidence>
<accession>B0DG80</accession>
<dbReference type="HOGENOM" id="CLU_033259_1_1_1"/>
<reference evidence="2 3" key="1">
    <citation type="journal article" date="2008" name="Nature">
        <title>The genome of Laccaria bicolor provides insights into mycorrhizal symbiosis.</title>
        <authorList>
            <person name="Martin F."/>
            <person name="Aerts A."/>
            <person name="Ahren D."/>
            <person name="Brun A."/>
            <person name="Danchin E.G.J."/>
            <person name="Duchaussoy F."/>
            <person name="Gibon J."/>
            <person name="Kohler A."/>
            <person name="Lindquist E."/>
            <person name="Pereda V."/>
            <person name="Salamov A."/>
            <person name="Shapiro H.J."/>
            <person name="Wuyts J."/>
            <person name="Blaudez D."/>
            <person name="Buee M."/>
            <person name="Brokstein P."/>
            <person name="Canbaeck B."/>
            <person name="Cohen D."/>
            <person name="Courty P.E."/>
            <person name="Coutinho P.M."/>
            <person name="Delaruelle C."/>
            <person name="Detter J.C."/>
            <person name="Deveau A."/>
            <person name="DiFazio S."/>
            <person name="Duplessis S."/>
            <person name="Fraissinet-Tachet L."/>
            <person name="Lucic E."/>
            <person name="Frey-Klett P."/>
            <person name="Fourrey C."/>
            <person name="Feussner I."/>
            <person name="Gay G."/>
            <person name="Grimwood J."/>
            <person name="Hoegger P.J."/>
            <person name="Jain P."/>
            <person name="Kilaru S."/>
            <person name="Labbe J."/>
            <person name="Lin Y.C."/>
            <person name="Legue V."/>
            <person name="Le Tacon F."/>
            <person name="Marmeisse R."/>
            <person name="Melayah D."/>
            <person name="Montanini B."/>
            <person name="Muratet M."/>
            <person name="Nehls U."/>
            <person name="Niculita-Hirzel H."/>
            <person name="Oudot-Le Secq M.P."/>
            <person name="Peter M."/>
            <person name="Quesneville H."/>
            <person name="Rajashekar B."/>
            <person name="Reich M."/>
            <person name="Rouhier N."/>
            <person name="Schmutz J."/>
            <person name="Yin T."/>
            <person name="Chalot M."/>
            <person name="Henrissat B."/>
            <person name="Kuees U."/>
            <person name="Lucas S."/>
            <person name="Van de Peer Y."/>
            <person name="Podila G.K."/>
            <person name="Polle A."/>
            <person name="Pukkila P.J."/>
            <person name="Richardson P.M."/>
            <person name="Rouze P."/>
            <person name="Sanders I.R."/>
            <person name="Stajich J.E."/>
            <person name="Tunlid A."/>
            <person name="Tuskan G."/>
            <person name="Grigoriev I.V."/>
        </authorList>
    </citation>
    <scope>NUCLEOTIDE SEQUENCE [LARGE SCALE GENOMIC DNA]</scope>
    <source>
        <strain evidence="3">S238N-H82 / ATCC MYA-4686</strain>
    </source>
</reference>
<dbReference type="InParanoid" id="B0DG80"/>
<dbReference type="AlphaFoldDB" id="B0DG80"/>
<evidence type="ECO:0000256" key="1">
    <source>
        <dbReference type="SAM" id="Phobius"/>
    </source>
</evidence>